<dbReference type="HOGENOM" id="CLU_027965_6_2_1"/>
<evidence type="ECO:0000256" key="5">
    <source>
        <dbReference type="ARBA" id="ARBA00023159"/>
    </source>
</evidence>
<dbReference type="GO" id="GO:0005524">
    <property type="term" value="F:ATP binding"/>
    <property type="evidence" value="ECO:0007669"/>
    <property type="project" value="EnsemblFungi"/>
</dbReference>
<dbReference type="GO" id="GO:0051382">
    <property type="term" value="P:kinetochore assembly"/>
    <property type="evidence" value="ECO:0007669"/>
    <property type="project" value="EnsemblFungi"/>
</dbReference>
<dbReference type="FunCoup" id="I2H3S7">
    <property type="interactions" value="410"/>
</dbReference>
<comment type="subcellular location">
    <subcellularLocation>
        <location evidence="1">Nucleus</location>
    </subcellularLocation>
</comment>
<evidence type="ECO:0000256" key="7">
    <source>
        <dbReference type="ARBA" id="ARBA00023204"/>
    </source>
</evidence>
<dbReference type="GO" id="GO:0006281">
    <property type="term" value="P:DNA repair"/>
    <property type="evidence" value="ECO:0007669"/>
    <property type="project" value="UniProtKB-KW"/>
</dbReference>
<keyword evidence="17" id="KW-1185">Reference proteome</keyword>
<keyword evidence="5" id="KW-0010">Activator</keyword>
<proteinExistence type="inferred from homology"/>
<reference evidence="16 17" key="1">
    <citation type="journal article" date="2011" name="Proc. Natl. Acad. Sci. U.S.A.">
        <title>Evolutionary erosion of yeast sex chromosomes by mating-type switching accidents.</title>
        <authorList>
            <person name="Gordon J.L."/>
            <person name="Armisen D."/>
            <person name="Proux-Wera E."/>
            <person name="Oheigeartaigh S.S."/>
            <person name="Byrne K.P."/>
            <person name="Wolfe K.H."/>
        </authorList>
    </citation>
    <scope>NUCLEOTIDE SEQUENCE [LARGE SCALE GENOMIC DNA]</scope>
    <source>
        <strain evidence="17">ATCC 34711 / CBS 6284 / DSM 70876 / NBRC 10599 / NRRL Y-10934 / UCD 77-7</strain>
    </source>
</reference>
<dbReference type="PANTHER" id="PTHR11937">
    <property type="entry name" value="ACTIN"/>
    <property type="match status" value="1"/>
</dbReference>
<dbReference type="Gene3D" id="3.30.420.40">
    <property type="match status" value="3"/>
</dbReference>
<comment type="subunit">
    <text evidence="10">Component of the NuA4 histone acetyltransferase complex, of the INO80 chromatin remodeling complex, and of the SWR1 chromatin remodeling complex.</text>
</comment>
<evidence type="ECO:0000256" key="11">
    <source>
        <dbReference type="ARBA" id="ARBA00041020"/>
    </source>
</evidence>
<evidence type="ECO:0000256" key="14">
    <source>
        <dbReference type="ARBA" id="ARBA00077253"/>
    </source>
</evidence>
<dbReference type="Pfam" id="PF00022">
    <property type="entry name" value="Actin"/>
    <property type="match status" value="1"/>
</dbReference>
<evidence type="ECO:0000256" key="13">
    <source>
        <dbReference type="ARBA" id="ARBA00053941"/>
    </source>
</evidence>
<dbReference type="PROSITE" id="PS01132">
    <property type="entry name" value="ACTINS_ACT_LIKE"/>
    <property type="match status" value="1"/>
</dbReference>
<keyword evidence="2" id="KW-0227">DNA damage</keyword>
<evidence type="ECO:0000256" key="6">
    <source>
        <dbReference type="ARBA" id="ARBA00023163"/>
    </source>
</evidence>
<evidence type="ECO:0000256" key="10">
    <source>
        <dbReference type="ARBA" id="ARBA00038661"/>
    </source>
</evidence>
<dbReference type="AlphaFoldDB" id="I2H3S7"/>
<feature type="compositionally biased region" description="Basic and acidic residues" evidence="15">
    <location>
        <begin position="135"/>
        <end position="147"/>
    </location>
</feature>
<evidence type="ECO:0000256" key="3">
    <source>
        <dbReference type="ARBA" id="ARBA00022853"/>
    </source>
</evidence>
<protein>
    <recommendedName>
        <fullName evidence="11">Actin-related protein 4</fullName>
    </recommendedName>
    <alternativeName>
        <fullName evidence="12 14">Actin-like protein ARP4</fullName>
    </alternativeName>
</protein>
<dbReference type="GO" id="GO:0000812">
    <property type="term" value="C:Swr1 complex"/>
    <property type="evidence" value="ECO:0007669"/>
    <property type="project" value="EnsemblFungi"/>
</dbReference>
<evidence type="ECO:0000256" key="4">
    <source>
        <dbReference type="ARBA" id="ARBA00023015"/>
    </source>
</evidence>
<evidence type="ECO:0000313" key="16">
    <source>
        <dbReference type="EMBL" id="CCH61029.1"/>
    </source>
</evidence>
<dbReference type="Proteomes" id="UP000002866">
    <property type="component" value="Chromosome 4"/>
</dbReference>
<dbReference type="OrthoDB" id="5132116at2759"/>
<evidence type="ECO:0000256" key="9">
    <source>
        <dbReference type="ARBA" id="ARBA00038320"/>
    </source>
</evidence>
<evidence type="ECO:0000256" key="1">
    <source>
        <dbReference type="ARBA" id="ARBA00004123"/>
    </source>
</evidence>
<dbReference type="GO" id="GO:0042393">
    <property type="term" value="F:histone binding"/>
    <property type="evidence" value="ECO:0007669"/>
    <property type="project" value="EnsemblFungi"/>
</dbReference>
<comment type="function">
    <text evidence="13">Chromatin interaction component of the NuA4 histone acetyltransferase complex which is involved in transcriptional activation of selected genes principally by acetylation of nucleosomal histone H4 and H2A. The NuA4 complex is also involved in DNA repair. Is required for NuA4 complex integrity. Component of the SWR1 complex which mediates the ATP-dependent exchange of histone H2A for the H2A variant HZT1 leading to transcriptional regulation of selected genes by chromatin remodeling. Component of the INO80 complex which remodels chromatin by shifting nucleosomes and is involved in DNA repair.</text>
</comment>
<dbReference type="KEGG" id="tbl:TBLA_0D05360"/>
<dbReference type="eggNOG" id="KOG0679">
    <property type="taxonomic scope" value="Eukaryota"/>
</dbReference>
<dbReference type="InParanoid" id="I2H3S7"/>
<keyword evidence="4" id="KW-0805">Transcription regulation</keyword>
<feature type="compositionally biased region" description="Polar residues" evidence="15">
    <location>
        <begin position="452"/>
        <end position="462"/>
    </location>
</feature>
<dbReference type="SMART" id="SM00268">
    <property type="entry name" value="ACTIN"/>
    <property type="match status" value="1"/>
</dbReference>
<feature type="region of interest" description="Disordered" evidence="15">
    <location>
        <begin position="57"/>
        <end position="147"/>
    </location>
</feature>
<dbReference type="STRING" id="1071380.I2H3S7"/>
<dbReference type="SUPFAM" id="SSF53067">
    <property type="entry name" value="Actin-like ATPase domain"/>
    <property type="match status" value="2"/>
</dbReference>
<keyword evidence="6" id="KW-0804">Transcription</keyword>
<feature type="compositionally biased region" description="Basic and acidic residues" evidence="15">
    <location>
        <begin position="463"/>
        <end position="479"/>
    </location>
</feature>
<dbReference type="GO" id="GO:0031011">
    <property type="term" value="C:Ino80 complex"/>
    <property type="evidence" value="ECO:0007669"/>
    <property type="project" value="EnsemblFungi"/>
</dbReference>
<evidence type="ECO:0000256" key="8">
    <source>
        <dbReference type="ARBA" id="ARBA00023242"/>
    </source>
</evidence>
<dbReference type="GeneID" id="14496065"/>
<dbReference type="GO" id="GO:0006357">
    <property type="term" value="P:regulation of transcription by RNA polymerase II"/>
    <property type="evidence" value="ECO:0007669"/>
    <property type="project" value="EnsemblFungi"/>
</dbReference>
<keyword evidence="8" id="KW-0539">Nucleus</keyword>
<dbReference type="Gene3D" id="3.90.640.10">
    <property type="entry name" value="Actin, Chain A, domain 4"/>
    <property type="match status" value="1"/>
</dbReference>
<name>I2H3S7_HENB6</name>
<evidence type="ECO:0000256" key="2">
    <source>
        <dbReference type="ARBA" id="ARBA00022763"/>
    </source>
</evidence>
<feature type="region of interest" description="Disordered" evidence="15">
    <location>
        <begin position="413"/>
        <end position="479"/>
    </location>
</feature>
<keyword evidence="3" id="KW-0156">Chromatin regulator</keyword>
<dbReference type="InterPro" id="IPR004000">
    <property type="entry name" value="Actin"/>
</dbReference>
<dbReference type="EMBL" id="HE806319">
    <property type="protein sequence ID" value="CCH61029.1"/>
    <property type="molecule type" value="Genomic_DNA"/>
</dbReference>
<dbReference type="FunFam" id="3.30.420.40:FF:000203">
    <property type="entry name" value="Actin-related protein 4"/>
    <property type="match status" value="1"/>
</dbReference>
<sequence>MSNSTLQVYGGDEITAIVIDPGSYSTNIGYSGTDCPQAILPSSYGYYTGDNAEITKSIGKKSSDESESEESDRKSASIDAGSNTSTNETDDNENSNKRDNSNHSTKSNDSENSSKDKDKDKDNEKSSDITGAYRDAQRQEKNSRIVFDEPSLTYPRSDYQVKRIIENGMVADWDIAEEQWSWALREKLYMDSFKGIPALLTEPVWNTVQNRKKSLEVLLEKMEFEACYLTTIPTNVSFAAGKPNCLVVDVGHDTCSVSPVIDGMTLTKSVRRNFFAGRYLNRLLENYIKPREIIPLFMVEKRRPEFKRKIFDFNIDPSVISYANDHQFFQECKETLCQIYPNNSFLANVKDELESSAKRSIEAPWGEKIEFDNMTRFGFAEELFNPNESNIPDNWNTSKDGIVETWHNDYIPLKRNRPNTNIKDKENNNNGNNNNDETSKEHTADAILAPTNADTPSENINENGKRSIEDGENVDVPKKSDKKDIDNIIPGIADLVEATVNSSDVDLRATLAHNVILTGGTSLIPGLADRLMYELNKKLPALKFRILSSGHRRERKYQAWLGGSILTSLGTFHQLWVGKREYEEVGPDRLLKDRFR</sequence>
<keyword evidence="7" id="KW-0234">DNA repair</keyword>
<organism evidence="16 17">
    <name type="scientific">Henningerozyma blattae (strain ATCC 34711 / CBS 6284 / DSM 70876 / NBRC 10599 / NRRL Y-10934 / UCD 77-7)</name>
    <name type="common">Yeast</name>
    <name type="synonym">Tetrapisispora blattae</name>
    <dbReference type="NCBI Taxonomy" id="1071380"/>
    <lineage>
        <taxon>Eukaryota</taxon>
        <taxon>Fungi</taxon>
        <taxon>Dikarya</taxon>
        <taxon>Ascomycota</taxon>
        <taxon>Saccharomycotina</taxon>
        <taxon>Saccharomycetes</taxon>
        <taxon>Saccharomycetales</taxon>
        <taxon>Saccharomycetaceae</taxon>
        <taxon>Henningerozyma</taxon>
    </lineage>
</organism>
<dbReference type="OMA" id="ISYANDH"/>
<dbReference type="InterPro" id="IPR020902">
    <property type="entry name" value="Actin/actin-like_CS"/>
</dbReference>
<dbReference type="InterPro" id="IPR043129">
    <property type="entry name" value="ATPase_NBD"/>
</dbReference>
<accession>I2H3S7</accession>
<dbReference type="GO" id="GO:0035267">
    <property type="term" value="C:NuA4 histone acetyltransferase complex"/>
    <property type="evidence" value="ECO:0007669"/>
    <property type="project" value="EnsemblFungi"/>
</dbReference>
<dbReference type="GO" id="GO:0003682">
    <property type="term" value="F:chromatin binding"/>
    <property type="evidence" value="ECO:0007669"/>
    <property type="project" value="EnsemblFungi"/>
</dbReference>
<evidence type="ECO:0000313" key="17">
    <source>
        <dbReference type="Proteomes" id="UP000002866"/>
    </source>
</evidence>
<dbReference type="RefSeq" id="XP_004180548.1">
    <property type="nucleotide sequence ID" value="XM_004180500.1"/>
</dbReference>
<feature type="compositionally biased region" description="Basic and acidic residues" evidence="15">
    <location>
        <begin position="94"/>
        <end position="127"/>
    </location>
</feature>
<evidence type="ECO:0000256" key="15">
    <source>
        <dbReference type="SAM" id="MobiDB-lite"/>
    </source>
</evidence>
<dbReference type="GO" id="GO:0006338">
    <property type="term" value="P:chromatin remodeling"/>
    <property type="evidence" value="ECO:0007669"/>
    <property type="project" value="EnsemblFungi"/>
</dbReference>
<comment type="similarity">
    <text evidence="9">Belongs to the actin family. ARP4 subfamily.</text>
</comment>
<gene>
    <name evidence="16" type="primary">TBLA0D05360</name>
    <name evidence="16" type="ORF">TBLA_0D05360</name>
</gene>
<evidence type="ECO:0000256" key="12">
    <source>
        <dbReference type="ARBA" id="ARBA00042445"/>
    </source>
</evidence>